<dbReference type="GO" id="GO:0005829">
    <property type="term" value="C:cytosol"/>
    <property type="evidence" value="ECO:0007669"/>
    <property type="project" value="TreeGrafter"/>
</dbReference>
<evidence type="ECO:0000256" key="1">
    <source>
        <dbReference type="ARBA" id="ARBA00008226"/>
    </source>
</evidence>
<evidence type="ECO:0000256" key="5">
    <source>
        <dbReference type="ARBA" id="ARBA00022598"/>
    </source>
</evidence>
<dbReference type="GO" id="GO:0002161">
    <property type="term" value="F:aminoacyl-tRNA deacylase activity"/>
    <property type="evidence" value="ECO:0007669"/>
    <property type="project" value="TreeGrafter"/>
</dbReference>
<dbReference type="InterPro" id="IPR050058">
    <property type="entry name" value="Ala-tRNA_ligase"/>
</dbReference>
<dbReference type="AlphaFoldDB" id="A0A8D9JRA2"/>
<dbReference type="SUPFAM" id="SSF55681">
    <property type="entry name" value="Class II aaRS and biotin synthetases"/>
    <property type="match status" value="1"/>
</dbReference>
<dbReference type="EMBL" id="LN649255">
    <property type="protein sequence ID" value="CEI58765.1"/>
    <property type="molecule type" value="Genomic_DNA"/>
</dbReference>
<dbReference type="KEGG" id="plc:PAD_201"/>
<proteinExistence type="inferred from homology"/>
<dbReference type="InterPro" id="IPR018165">
    <property type="entry name" value="Ala-tRNA-synth_IIc_core"/>
</dbReference>
<accession>A0A8D9JRA2</accession>
<keyword evidence="9" id="KW-0648">Protein biosynthesis</keyword>
<evidence type="ECO:0000259" key="12">
    <source>
        <dbReference type="PROSITE" id="PS50860"/>
    </source>
</evidence>
<organism evidence="13 14">
    <name type="scientific">Candidatus Portiera aleyrodidarum</name>
    <name type="common">primary endosymbiont of Bemisia tabaci</name>
    <dbReference type="NCBI Taxonomy" id="91844"/>
    <lineage>
        <taxon>Bacteria</taxon>
        <taxon>Pseudomonadati</taxon>
        <taxon>Pseudomonadota</taxon>
        <taxon>Gammaproteobacteria</taxon>
        <taxon>Candidatus Johnevansiales</taxon>
        <taxon>Candidatus Johnevansiaceae</taxon>
        <taxon>Candidatus Portiera</taxon>
    </lineage>
</organism>
<name>A0A8D9JRA2_9GAMM</name>
<gene>
    <name evidence="13" type="primary">alaS</name>
    <name evidence="13" type="ORF">PAD_201</name>
</gene>
<evidence type="ECO:0000256" key="7">
    <source>
        <dbReference type="ARBA" id="ARBA00022840"/>
    </source>
</evidence>
<evidence type="ECO:0000313" key="14">
    <source>
        <dbReference type="Proteomes" id="UP000032800"/>
    </source>
</evidence>
<dbReference type="Pfam" id="PF01411">
    <property type="entry name" value="tRNA-synt_2c"/>
    <property type="match status" value="1"/>
</dbReference>
<evidence type="ECO:0000256" key="11">
    <source>
        <dbReference type="ARBA" id="ARBA00032577"/>
    </source>
</evidence>
<dbReference type="CDD" id="cd00673">
    <property type="entry name" value="AlaRS_core"/>
    <property type="match status" value="1"/>
</dbReference>
<dbReference type="Gene3D" id="3.30.930.10">
    <property type="entry name" value="Bira Bifunctional Protein, Domain 2"/>
    <property type="match status" value="1"/>
</dbReference>
<keyword evidence="7" id="KW-0067">ATP-binding</keyword>
<dbReference type="PANTHER" id="PTHR11777">
    <property type="entry name" value="ALANYL-TRNA SYNTHETASE"/>
    <property type="match status" value="1"/>
</dbReference>
<dbReference type="RefSeq" id="WP_219848612.1">
    <property type="nucleotide sequence ID" value="NZ_LN649255.1"/>
</dbReference>
<comment type="similarity">
    <text evidence="1">Belongs to the class-II aminoacyl-tRNA synthetase family.</text>
</comment>
<evidence type="ECO:0000313" key="13">
    <source>
        <dbReference type="EMBL" id="CEI58765.1"/>
    </source>
</evidence>
<evidence type="ECO:0000256" key="4">
    <source>
        <dbReference type="ARBA" id="ARBA00022555"/>
    </source>
</evidence>
<dbReference type="PRINTS" id="PR00980">
    <property type="entry name" value="TRNASYNTHALA"/>
</dbReference>
<dbReference type="InterPro" id="IPR002318">
    <property type="entry name" value="Ala-tRNA-lgiase_IIc"/>
</dbReference>
<sequence>MKTSEIRKLFLNFFKSHQHIKLKSSKIIPYQDPSLLFTNSGMVPFKNIFLGKEKIKYLQVVSSQCCVRVGGKHNDLENVGYTNFHNTFFEMLGNFSFGSYFKQNAIKLAWTFLIEELKISKKNLFVTVHYKDKKSYFIWVNEIGISKKRIFKFDKENFWQMNNMGPCGYCTEIYFCKNKNLDMKNISLLNKKNFIELWNLVFIQFEKDIKGNLYLLPNTSVDTGMGLERIASIKQNVFCNYEIDVFKPLLNEIKYIINVSNLKKEYLKIIADHIRTSAFLISEGLLPNKKSQGYVLRRLIRRSLISGYKIGVLKPYLYKLIDILDTIYGKVYKKLHSFKENIKKIILKEELKFIKLLDKGMI</sequence>
<evidence type="ECO:0000256" key="2">
    <source>
        <dbReference type="ARBA" id="ARBA00013168"/>
    </source>
</evidence>
<dbReference type="InterPro" id="IPR045864">
    <property type="entry name" value="aa-tRNA-synth_II/BPL/LPL"/>
</dbReference>
<dbReference type="InterPro" id="IPR018164">
    <property type="entry name" value="Ala-tRNA-synth_IIc_N"/>
</dbReference>
<keyword evidence="5 13" id="KW-0436">Ligase</keyword>
<keyword evidence="4" id="KW-0820">tRNA-binding</keyword>
<dbReference type="GO" id="GO:0005524">
    <property type="term" value="F:ATP binding"/>
    <property type="evidence" value="ECO:0007669"/>
    <property type="project" value="UniProtKB-KW"/>
</dbReference>
<keyword evidence="6" id="KW-0547">Nucleotide-binding</keyword>
<dbReference type="PANTHER" id="PTHR11777:SF9">
    <property type="entry name" value="ALANINE--TRNA LIGASE, CYTOPLASMIC"/>
    <property type="match status" value="1"/>
</dbReference>
<dbReference type="InterPro" id="IPR018162">
    <property type="entry name" value="Ala-tRNA-ligase_IIc_anticod-bd"/>
</dbReference>
<dbReference type="EC" id="6.1.1.7" evidence="2"/>
<evidence type="ECO:0000256" key="9">
    <source>
        <dbReference type="ARBA" id="ARBA00022917"/>
    </source>
</evidence>
<keyword evidence="8" id="KW-0694">RNA-binding</keyword>
<reference evidence="13 14" key="1">
    <citation type="journal article" date="2015" name="Genome Biol. Evol.">
        <title>Genome evolution in the primary endosymbiont of whiteflies sheds light on their divergence.</title>
        <authorList>
            <person name="Santos-Garcia D."/>
            <person name="Vargas-Chavez C."/>
            <person name="Moya A."/>
            <person name="Latorre A."/>
            <person name="Silva"/>
            <person name="F J."/>
        </authorList>
    </citation>
    <scope>NUCLEOTIDE SEQUENCE [LARGE SCALE GENOMIC DNA]</scope>
    <source>
        <strain evidence="14">AD-VLC</strain>
    </source>
</reference>
<dbReference type="PROSITE" id="PS50860">
    <property type="entry name" value="AA_TRNA_LIGASE_II_ALA"/>
    <property type="match status" value="1"/>
</dbReference>
<evidence type="ECO:0000256" key="6">
    <source>
        <dbReference type="ARBA" id="ARBA00022741"/>
    </source>
</evidence>
<feature type="domain" description="Alanyl-transfer RNA synthetases family profile" evidence="12">
    <location>
        <begin position="1"/>
        <end position="362"/>
    </location>
</feature>
<evidence type="ECO:0000256" key="3">
    <source>
        <dbReference type="ARBA" id="ARBA00017959"/>
    </source>
</evidence>
<dbReference type="Proteomes" id="UP000032800">
    <property type="component" value="Chromosome I"/>
</dbReference>
<evidence type="ECO:0000256" key="8">
    <source>
        <dbReference type="ARBA" id="ARBA00022884"/>
    </source>
</evidence>
<keyword evidence="10" id="KW-0030">Aminoacyl-tRNA synthetase</keyword>
<evidence type="ECO:0000256" key="10">
    <source>
        <dbReference type="ARBA" id="ARBA00023146"/>
    </source>
</evidence>
<dbReference type="GO" id="GO:0006419">
    <property type="term" value="P:alanyl-tRNA aminoacylation"/>
    <property type="evidence" value="ECO:0007669"/>
    <property type="project" value="InterPro"/>
</dbReference>
<dbReference type="GO" id="GO:0004813">
    <property type="term" value="F:alanine-tRNA ligase activity"/>
    <property type="evidence" value="ECO:0007669"/>
    <property type="project" value="UniProtKB-EC"/>
</dbReference>
<dbReference type="GO" id="GO:0000049">
    <property type="term" value="F:tRNA binding"/>
    <property type="evidence" value="ECO:0007669"/>
    <property type="project" value="UniProtKB-KW"/>
</dbReference>
<dbReference type="SUPFAM" id="SSF101353">
    <property type="entry name" value="Putative anticodon-binding domain of alanyl-tRNA synthetase (AlaRS)"/>
    <property type="match status" value="1"/>
</dbReference>
<protein>
    <recommendedName>
        <fullName evidence="3">Alanine--tRNA ligase</fullName>
        <ecNumber evidence="2">6.1.1.7</ecNumber>
    </recommendedName>
    <alternativeName>
        <fullName evidence="11">Alanyl-tRNA synthetase</fullName>
    </alternativeName>
</protein>